<evidence type="ECO:0000313" key="2">
    <source>
        <dbReference type="Proteomes" id="UP000215215"/>
    </source>
</evidence>
<gene>
    <name evidence="1" type="ORF">CH333_04045</name>
</gene>
<reference evidence="1 2" key="1">
    <citation type="submission" date="2017-07" db="EMBL/GenBank/DDBJ databases">
        <title>Recovery of genomes from metagenomes via a dereplication, aggregation, and scoring strategy.</title>
        <authorList>
            <person name="Sieber C.M."/>
            <person name="Probst A.J."/>
            <person name="Sharrar A."/>
            <person name="Thomas B.C."/>
            <person name="Hess M."/>
            <person name="Tringe S.G."/>
            <person name="Banfield J.F."/>
        </authorList>
    </citation>
    <scope>NUCLEOTIDE SEQUENCE [LARGE SCALE GENOMIC DNA]</scope>
    <source>
        <strain evidence="1">JGI_Cruoil_03_44_89</strain>
    </source>
</reference>
<organism evidence="1 2">
    <name type="scientific">candidate division WOR-3 bacterium JGI_Cruoil_03_44_89</name>
    <dbReference type="NCBI Taxonomy" id="1973748"/>
    <lineage>
        <taxon>Bacteria</taxon>
        <taxon>Bacteria division WOR-3</taxon>
    </lineage>
</organism>
<accession>A0A235BXA5</accession>
<protein>
    <submittedName>
        <fullName evidence="1">Uncharacterized protein</fullName>
    </submittedName>
</protein>
<proteinExistence type="predicted"/>
<sequence>MTSLAMTLLLATTIIKKSWVISVHPAPMHRCGVNLSRFLRDLPHIAGPLQKATAAKGGTSNFFS</sequence>
<dbReference type="EMBL" id="NOZQ01000081">
    <property type="protein sequence ID" value="OYD16185.1"/>
    <property type="molecule type" value="Genomic_DNA"/>
</dbReference>
<dbReference type="Proteomes" id="UP000215215">
    <property type="component" value="Unassembled WGS sequence"/>
</dbReference>
<comment type="caution">
    <text evidence="1">The sequence shown here is derived from an EMBL/GenBank/DDBJ whole genome shotgun (WGS) entry which is preliminary data.</text>
</comment>
<evidence type="ECO:0000313" key="1">
    <source>
        <dbReference type="EMBL" id="OYD16185.1"/>
    </source>
</evidence>
<name>A0A235BXA5_UNCW3</name>
<dbReference type="AlphaFoldDB" id="A0A235BXA5"/>